<keyword evidence="3" id="KW-1185">Reference proteome</keyword>
<dbReference type="SUPFAM" id="SSF51206">
    <property type="entry name" value="cAMP-binding domain-like"/>
    <property type="match status" value="1"/>
</dbReference>
<dbReference type="EMBL" id="QUNI01000004">
    <property type="protein sequence ID" value="REG99558.1"/>
    <property type="molecule type" value="Genomic_DNA"/>
</dbReference>
<dbReference type="InterPro" id="IPR018490">
    <property type="entry name" value="cNMP-bd_dom_sf"/>
</dbReference>
<evidence type="ECO:0000313" key="3">
    <source>
        <dbReference type="Proteomes" id="UP000257136"/>
    </source>
</evidence>
<dbReference type="InterPro" id="IPR000595">
    <property type="entry name" value="cNMP-bd_dom"/>
</dbReference>
<dbReference type="CDD" id="cd00038">
    <property type="entry name" value="CAP_ED"/>
    <property type="match status" value="1"/>
</dbReference>
<feature type="domain" description="Cyclic nucleotide-binding" evidence="1">
    <location>
        <begin position="26"/>
        <end position="113"/>
    </location>
</feature>
<organism evidence="2 3">
    <name type="scientific">Flavobacterium aquicola</name>
    <dbReference type="NCBI Taxonomy" id="1682742"/>
    <lineage>
        <taxon>Bacteria</taxon>
        <taxon>Pseudomonadati</taxon>
        <taxon>Bacteroidota</taxon>
        <taxon>Flavobacteriia</taxon>
        <taxon>Flavobacteriales</taxon>
        <taxon>Flavobacteriaceae</taxon>
        <taxon>Flavobacterium</taxon>
    </lineage>
</organism>
<proteinExistence type="predicted"/>
<reference evidence="2 3" key="1">
    <citation type="submission" date="2018-08" db="EMBL/GenBank/DDBJ databases">
        <title>Genomic Encyclopedia of Archaeal and Bacterial Type Strains, Phase II (KMG-II): from individual species to whole genera.</title>
        <authorList>
            <person name="Goeker M."/>
        </authorList>
    </citation>
    <scope>NUCLEOTIDE SEQUENCE [LARGE SCALE GENOMIC DNA]</scope>
    <source>
        <strain evidence="2 3">DSM 100880</strain>
    </source>
</reference>
<protein>
    <submittedName>
        <fullName evidence="2">CRP-like cAMP-binding protein</fullName>
    </submittedName>
</protein>
<dbReference type="AlphaFoldDB" id="A0A3E0EMZ8"/>
<dbReference type="InterPro" id="IPR014710">
    <property type="entry name" value="RmlC-like_jellyroll"/>
</dbReference>
<evidence type="ECO:0000259" key="1">
    <source>
        <dbReference type="Pfam" id="PF00027"/>
    </source>
</evidence>
<dbReference type="OrthoDB" id="758145at2"/>
<dbReference type="Proteomes" id="UP000257136">
    <property type="component" value="Unassembled WGS sequence"/>
</dbReference>
<evidence type="ECO:0000313" key="2">
    <source>
        <dbReference type="EMBL" id="REG99558.1"/>
    </source>
</evidence>
<dbReference type="Gene3D" id="2.60.120.10">
    <property type="entry name" value="Jelly Rolls"/>
    <property type="match status" value="1"/>
</dbReference>
<comment type="caution">
    <text evidence="2">The sequence shown here is derived from an EMBL/GenBank/DDBJ whole genome shotgun (WGS) entry which is preliminary data.</text>
</comment>
<sequence length="187" mass="21815">MIEVFQYLFQLNSEECQLLNSLITYRKIKKSDYLISENEVCNEIVFVKAGIMRSFFINSKGDEITNCFTFENEFMTAFSSFITQSPTDENIQAITDCELEVINKAAVEKLFSSSFRWADIGRRIAENEVVNLHNRISSLQKRSSIERYEALFVNHQKYIQYIPLIYLASYLGVSTRHLSRIRQTAVF</sequence>
<gene>
    <name evidence="2" type="ORF">C8P67_104177</name>
</gene>
<name>A0A3E0EMZ8_9FLAO</name>
<dbReference type="RefSeq" id="WP_115812306.1">
    <property type="nucleotide sequence ID" value="NZ_QUNI01000004.1"/>
</dbReference>
<dbReference type="Pfam" id="PF00027">
    <property type="entry name" value="cNMP_binding"/>
    <property type="match status" value="1"/>
</dbReference>
<accession>A0A3E0EMZ8</accession>